<sequence>MIEHPDITYYNRHGYLRDQLEEEGESEQWVIGRCAYCNDFVMSNNEDLIRYKDHYYCCTDCLEEAFQENLLSKKEWF</sequence>
<comment type="caution">
    <text evidence="1">The sequence shown here is derived from an EMBL/GenBank/DDBJ whole genome shotgun (WGS) entry which is preliminary data.</text>
</comment>
<dbReference type="RefSeq" id="WP_269920002.1">
    <property type="nucleotide sequence ID" value="NZ_JANUVP010000034.1"/>
</dbReference>
<dbReference type="Proteomes" id="UP001459714">
    <property type="component" value="Unassembled WGS sequence"/>
</dbReference>
<protein>
    <recommendedName>
        <fullName evidence="3">TRASH domain-containing protein</fullName>
    </recommendedName>
</protein>
<reference evidence="1 2" key="1">
    <citation type="submission" date="2024-03" db="EMBL/GenBank/DDBJ databases">
        <title>Bacilli Hybrid Assemblies.</title>
        <authorList>
            <person name="Kovac J."/>
        </authorList>
    </citation>
    <scope>NUCLEOTIDE SEQUENCE [LARGE SCALE GENOMIC DNA]</scope>
    <source>
        <strain evidence="1 2">FSL M8-0022</strain>
    </source>
</reference>
<gene>
    <name evidence="1" type="ORF">NST17_20990</name>
</gene>
<proteinExistence type="predicted"/>
<accession>A0ABU9K3F5</accession>
<organism evidence="1 2">
    <name type="scientific">Caldifermentibacillus hisashii</name>
    <dbReference type="NCBI Taxonomy" id="996558"/>
    <lineage>
        <taxon>Bacteria</taxon>
        <taxon>Bacillati</taxon>
        <taxon>Bacillota</taxon>
        <taxon>Bacilli</taxon>
        <taxon>Bacillales</taxon>
        <taxon>Bacillaceae</taxon>
        <taxon>Caldifermentibacillus</taxon>
    </lineage>
</organism>
<keyword evidence="2" id="KW-1185">Reference proteome</keyword>
<evidence type="ECO:0000313" key="2">
    <source>
        <dbReference type="Proteomes" id="UP001459714"/>
    </source>
</evidence>
<evidence type="ECO:0008006" key="3">
    <source>
        <dbReference type="Google" id="ProtNLM"/>
    </source>
</evidence>
<name>A0ABU9K3F5_9BACI</name>
<dbReference type="EMBL" id="JBBYAK010000003">
    <property type="protein sequence ID" value="MEL3959633.1"/>
    <property type="molecule type" value="Genomic_DNA"/>
</dbReference>
<evidence type="ECO:0000313" key="1">
    <source>
        <dbReference type="EMBL" id="MEL3959633.1"/>
    </source>
</evidence>